<proteinExistence type="predicted"/>
<protein>
    <submittedName>
        <fullName evidence="1">Uncharacterized protein</fullName>
    </submittedName>
</protein>
<name>A0A8S5PKD9_9CAUD</name>
<accession>A0A8S5PKD9</accession>
<sequence length="40" mass="4379">MAALQRWGAFSWAECGGRDRVLAAPGCRERTGRLVATWAT</sequence>
<reference evidence="1" key="1">
    <citation type="journal article" date="2021" name="Proc. Natl. Acad. Sci. U.S.A.">
        <title>A Catalog of Tens of Thousands of Viruses from Human Metagenomes Reveals Hidden Associations with Chronic Diseases.</title>
        <authorList>
            <person name="Tisza M.J."/>
            <person name="Buck C.B."/>
        </authorList>
    </citation>
    <scope>NUCLEOTIDE SEQUENCE</scope>
    <source>
        <strain evidence="1">CtnCN2</strain>
    </source>
</reference>
<evidence type="ECO:0000313" key="1">
    <source>
        <dbReference type="EMBL" id="DAE07534.1"/>
    </source>
</evidence>
<dbReference type="EMBL" id="BK015452">
    <property type="protein sequence ID" value="DAE07534.1"/>
    <property type="molecule type" value="Genomic_DNA"/>
</dbReference>
<organism evidence="1">
    <name type="scientific">Podoviridae sp. ctnCN2</name>
    <dbReference type="NCBI Taxonomy" id="2825274"/>
    <lineage>
        <taxon>Viruses</taxon>
        <taxon>Duplodnaviria</taxon>
        <taxon>Heunggongvirae</taxon>
        <taxon>Uroviricota</taxon>
        <taxon>Caudoviricetes</taxon>
    </lineage>
</organism>